<comment type="caution">
    <text evidence="1">The sequence shown here is derived from an EMBL/GenBank/DDBJ whole genome shotgun (WGS) entry which is preliminary data.</text>
</comment>
<evidence type="ECO:0000313" key="2">
    <source>
        <dbReference type="Proteomes" id="UP001139157"/>
    </source>
</evidence>
<proteinExistence type="predicted"/>
<name>A0A9X2E6E3_9NOCA</name>
<keyword evidence="2" id="KW-1185">Reference proteome</keyword>
<dbReference type="EMBL" id="JAMRXG010000003">
    <property type="protein sequence ID" value="MCM6773670.1"/>
    <property type="molecule type" value="Genomic_DNA"/>
</dbReference>
<protein>
    <submittedName>
        <fullName evidence="1">Uncharacterized protein</fullName>
    </submittedName>
</protein>
<evidence type="ECO:0000313" key="1">
    <source>
        <dbReference type="EMBL" id="MCM6773670.1"/>
    </source>
</evidence>
<dbReference type="Proteomes" id="UP001139157">
    <property type="component" value="Unassembled WGS sequence"/>
</dbReference>
<dbReference type="AlphaFoldDB" id="A0A9X2E6E3"/>
<gene>
    <name evidence="1" type="ORF">NDR86_09330</name>
</gene>
<organism evidence="1 2">
    <name type="scientific">Nocardia pulmonis</name>
    <dbReference type="NCBI Taxonomy" id="2951408"/>
    <lineage>
        <taxon>Bacteria</taxon>
        <taxon>Bacillati</taxon>
        <taxon>Actinomycetota</taxon>
        <taxon>Actinomycetes</taxon>
        <taxon>Mycobacteriales</taxon>
        <taxon>Nocardiaceae</taxon>
        <taxon>Nocardia</taxon>
    </lineage>
</organism>
<accession>A0A9X2E6E3</accession>
<reference evidence="1" key="1">
    <citation type="submission" date="2022-06" db="EMBL/GenBank/DDBJ databases">
        <title>Novel species in genus nocardia.</title>
        <authorList>
            <person name="Li F."/>
        </authorList>
    </citation>
    <scope>NUCLEOTIDE SEQUENCE</scope>
    <source>
        <strain evidence="1">CDC141</strain>
    </source>
</reference>
<dbReference type="RefSeq" id="WP_251910727.1">
    <property type="nucleotide sequence ID" value="NZ_JAMRXG010000003.1"/>
</dbReference>
<sequence length="69" mass="7546">MLSDVYQPGWRLYSEVDNLRDTIADAIPAARSARPTGPTMTEMARKITAALAARRTIANPGLTKEFAPQ</sequence>